<reference evidence="11 12" key="1">
    <citation type="submission" date="2020-07" db="EMBL/GenBank/DDBJ databases">
        <title>Sequencing the genomes of 1000 actinobacteria strains.</title>
        <authorList>
            <person name="Klenk H.-P."/>
        </authorList>
    </citation>
    <scope>NUCLEOTIDE SEQUENCE [LARGE SCALE GENOMIC DNA]</scope>
    <source>
        <strain evidence="11 12">DSM 44121</strain>
    </source>
</reference>
<dbReference type="GO" id="GO:0006534">
    <property type="term" value="P:cysteine metabolic process"/>
    <property type="evidence" value="ECO:0007669"/>
    <property type="project" value="UniProtKB-UniRule"/>
</dbReference>
<evidence type="ECO:0000256" key="9">
    <source>
        <dbReference type="SAM" id="MobiDB-lite"/>
    </source>
</evidence>
<keyword evidence="12" id="KW-1185">Reference proteome</keyword>
<evidence type="ECO:0000256" key="1">
    <source>
        <dbReference type="ARBA" id="ARBA00001933"/>
    </source>
</evidence>
<dbReference type="Pfam" id="PF00266">
    <property type="entry name" value="Aminotran_5"/>
    <property type="match status" value="1"/>
</dbReference>
<dbReference type="NCBIfam" id="TIGR01979">
    <property type="entry name" value="sufS"/>
    <property type="match status" value="1"/>
</dbReference>
<dbReference type="InterPro" id="IPR015421">
    <property type="entry name" value="PyrdxlP-dep_Trfase_major"/>
</dbReference>
<dbReference type="InterPro" id="IPR000192">
    <property type="entry name" value="Aminotrans_V_dom"/>
</dbReference>
<evidence type="ECO:0000256" key="2">
    <source>
        <dbReference type="ARBA" id="ARBA00010447"/>
    </source>
</evidence>
<dbReference type="CDD" id="cd06453">
    <property type="entry name" value="SufS_like"/>
    <property type="match status" value="1"/>
</dbReference>
<dbReference type="GO" id="GO:0030170">
    <property type="term" value="F:pyridoxal phosphate binding"/>
    <property type="evidence" value="ECO:0007669"/>
    <property type="project" value="UniProtKB-UniRule"/>
</dbReference>
<comment type="function">
    <text evidence="8">Catalyzes the removal of elemental sulfur and selenium atoms from L-cysteine, L-cystine, L-selenocysteine, and L-selenocystine to produce L-alanine.</text>
</comment>
<dbReference type="InterPro" id="IPR010970">
    <property type="entry name" value="Cys_dSase_SufS"/>
</dbReference>
<evidence type="ECO:0000313" key="11">
    <source>
        <dbReference type="EMBL" id="MBA8807171.1"/>
    </source>
</evidence>
<evidence type="ECO:0000256" key="3">
    <source>
        <dbReference type="ARBA" id="ARBA00012239"/>
    </source>
</evidence>
<accession>A0A7W3J6F1</accession>
<dbReference type="InterPro" id="IPR015424">
    <property type="entry name" value="PyrdxlP-dep_Trfase"/>
</dbReference>
<dbReference type="PROSITE" id="PS00595">
    <property type="entry name" value="AA_TRANSFER_CLASS_5"/>
    <property type="match status" value="1"/>
</dbReference>
<dbReference type="GO" id="GO:0031071">
    <property type="term" value="F:cysteine desulfurase activity"/>
    <property type="evidence" value="ECO:0007669"/>
    <property type="project" value="UniProtKB-UniRule"/>
</dbReference>
<evidence type="ECO:0000256" key="7">
    <source>
        <dbReference type="RuleBase" id="RU004504"/>
    </source>
</evidence>
<organism evidence="11 12">
    <name type="scientific">Promicromonospora sukumoe</name>
    <dbReference type="NCBI Taxonomy" id="88382"/>
    <lineage>
        <taxon>Bacteria</taxon>
        <taxon>Bacillati</taxon>
        <taxon>Actinomycetota</taxon>
        <taxon>Actinomycetes</taxon>
        <taxon>Micrococcales</taxon>
        <taxon>Promicromonosporaceae</taxon>
        <taxon>Promicromonospora</taxon>
    </lineage>
</organism>
<comment type="similarity">
    <text evidence="2 8">Belongs to the class-V pyridoxal-phosphate-dependent aminotransferase family. Csd subfamily.</text>
</comment>
<proteinExistence type="inferred from homology"/>
<dbReference type="PANTHER" id="PTHR43586">
    <property type="entry name" value="CYSTEINE DESULFURASE"/>
    <property type="match status" value="1"/>
</dbReference>
<dbReference type="PANTHER" id="PTHR43586:SF8">
    <property type="entry name" value="CYSTEINE DESULFURASE 1, CHLOROPLASTIC"/>
    <property type="match status" value="1"/>
</dbReference>
<evidence type="ECO:0000256" key="8">
    <source>
        <dbReference type="RuleBase" id="RU004506"/>
    </source>
</evidence>
<gene>
    <name evidence="11" type="ORF">FHX71_001113</name>
</gene>
<dbReference type="InterPro" id="IPR015422">
    <property type="entry name" value="PyrdxlP-dep_Trfase_small"/>
</dbReference>
<comment type="caution">
    <text evidence="11">The sequence shown here is derived from an EMBL/GenBank/DDBJ whole genome shotgun (WGS) entry which is preliminary data.</text>
</comment>
<evidence type="ECO:0000256" key="6">
    <source>
        <dbReference type="ARBA" id="ARBA00050776"/>
    </source>
</evidence>
<name>A0A7W3J6F1_9MICO</name>
<keyword evidence="11" id="KW-0456">Lyase</keyword>
<comment type="cofactor">
    <cofactor evidence="1 7">
        <name>pyridoxal 5'-phosphate</name>
        <dbReference type="ChEBI" id="CHEBI:597326"/>
    </cofactor>
</comment>
<dbReference type="GO" id="GO:0016829">
    <property type="term" value="F:lyase activity"/>
    <property type="evidence" value="ECO:0007669"/>
    <property type="project" value="UniProtKB-KW"/>
</dbReference>
<dbReference type="InterPro" id="IPR020578">
    <property type="entry name" value="Aminotrans_V_PyrdxlP_BS"/>
</dbReference>
<evidence type="ECO:0000259" key="10">
    <source>
        <dbReference type="Pfam" id="PF00266"/>
    </source>
</evidence>
<dbReference type="EC" id="2.8.1.7" evidence="3 8"/>
<dbReference type="Gene3D" id="3.90.1150.10">
    <property type="entry name" value="Aspartate Aminotransferase, domain 1"/>
    <property type="match status" value="1"/>
</dbReference>
<dbReference type="EMBL" id="JACGWV010000001">
    <property type="protein sequence ID" value="MBA8807171.1"/>
    <property type="molecule type" value="Genomic_DNA"/>
</dbReference>
<evidence type="ECO:0000256" key="4">
    <source>
        <dbReference type="ARBA" id="ARBA00022679"/>
    </source>
</evidence>
<comment type="catalytic activity">
    <reaction evidence="6 8">
        <text>(sulfur carrier)-H + L-cysteine = (sulfur carrier)-SH + L-alanine</text>
        <dbReference type="Rhea" id="RHEA:43892"/>
        <dbReference type="Rhea" id="RHEA-COMP:14737"/>
        <dbReference type="Rhea" id="RHEA-COMP:14739"/>
        <dbReference type="ChEBI" id="CHEBI:29917"/>
        <dbReference type="ChEBI" id="CHEBI:35235"/>
        <dbReference type="ChEBI" id="CHEBI:57972"/>
        <dbReference type="ChEBI" id="CHEBI:64428"/>
        <dbReference type="EC" id="2.8.1.7"/>
    </reaction>
</comment>
<dbReference type="Gene3D" id="3.40.640.10">
    <property type="entry name" value="Type I PLP-dependent aspartate aminotransferase-like (Major domain)"/>
    <property type="match status" value="1"/>
</dbReference>
<dbReference type="SUPFAM" id="SSF53383">
    <property type="entry name" value="PLP-dependent transferases"/>
    <property type="match status" value="1"/>
</dbReference>
<keyword evidence="5 8" id="KW-0663">Pyridoxal phosphate</keyword>
<feature type="domain" description="Aminotransferase class V" evidence="10">
    <location>
        <begin position="47"/>
        <end position="427"/>
    </location>
</feature>
<evidence type="ECO:0000256" key="5">
    <source>
        <dbReference type="ARBA" id="ARBA00022898"/>
    </source>
</evidence>
<evidence type="ECO:0000313" key="12">
    <source>
        <dbReference type="Proteomes" id="UP000540568"/>
    </source>
</evidence>
<dbReference type="AlphaFoldDB" id="A0A7W3J6F1"/>
<dbReference type="RefSeq" id="WP_182614788.1">
    <property type="nucleotide sequence ID" value="NZ_BAAATF010000019.1"/>
</dbReference>
<keyword evidence="4 8" id="KW-0808">Transferase</keyword>
<feature type="region of interest" description="Disordered" evidence="9">
    <location>
        <begin position="1"/>
        <end position="21"/>
    </location>
</feature>
<protein>
    <recommendedName>
        <fullName evidence="3 8">Cysteine desulfurase</fullName>
        <ecNumber evidence="3 8">2.8.1.7</ecNumber>
    </recommendedName>
</protein>
<dbReference type="Proteomes" id="UP000540568">
    <property type="component" value="Unassembled WGS sequence"/>
</dbReference>
<sequence length="442" mass="46467">MTTTTVRPGDPALQPAETGSLSTTELAAVRADFPLLERTVRGGQPLVYLDSAATSQKPQVVLDTEVDFYEQRNAAVHRGAHQLAEEATEAFEQARAAVAEFVGADEGEIVWQPGATAAINVVAYAFSNATLGRGGEAAARFRLAPGDEIVVTEAEHHANLVPWQELAARTGAVLRWIPVADDGRLDLSTLDEVVTERTKVLAFGHVSNVTGAIAPVATLVAAAKRVGALTVLDACQSVPNMPVDLHALDVDFAAFSGHKMLGPTGVGALYGRRELLEAMPPTVTGGSMVEVVTMESTTYAPPPQRFEAGTQMVAQTVGMGCAAQYLGELGMAGVARHETELAAEMLKIADIPGVRVIGPLDTADRLAVVSFVVDGVHAHDVGQVLDDKGIAVRVGHHCAQPLHRRFGVAATARASASVYTTVEEVVAFREALAGVRAFFGAE</sequence>